<evidence type="ECO:0000313" key="2">
    <source>
        <dbReference type="Proteomes" id="UP000243217"/>
    </source>
</evidence>
<dbReference type="OrthoDB" id="184415at2759"/>
<dbReference type="AlphaFoldDB" id="A0A1V9Y4N6"/>
<comment type="caution">
    <text evidence="1">The sequence shown here is derived from an EMBL/GenBank/DDBJ whole genome shotgun (WGS) entry which is preliminary data.</text>
</comment>
<proteinExistence type="predicted"/>
<dbReference type="STRING" id="74557.A0A1V9Y4N6"/>
<protein>
    <submittedName>
        <fullName evidence="1">NAD-specific glutamate dehydrogenase</fullName>
    </submittedName>
</protein>
<sequence length="201" mass="22492">MLQRLSSKTPARALSVRMLSSVTESTAELTESLQSLQKETAAKTVPWFLENMPAAYFRAITKEDRLEHLNAITSLVNAQQPEILLSSPDKKVYSYIRTGEQYPGLLSKIIEQLPNDSSIGQLARVKIFSSLDDTLALDVFRFGRQEPFRNATPEEKQALESLQEFCNDIQQGKYKNDESIPAPAPCFEPAAVESFANMCNT</sequence>
<organism evidence="1 2">
    <name type="scientific">Thraustotheca clavata</name>
    <dbReference type="NCBI Taxonomy" id="74557"/>
    <lineage>
        <taxon>Eukaryota</taxon>
        <taxon>Sar</taxon>
        <taxon>Stramenopiles</taxon>
        <taxon>Oomycota</taxon>
        <taxon>Saprolegniomycetes</taxon>
        <taxon>Saprolegniales</taxon>
        <taxon>Achlyaceae</taxon>
        <taxon>Thraustotheca</taxon>
    </lineage>
</organism>
<evidence type="ECO:0000313" key="1">
    <source>
        <dbReference type="EMBL" id="OQR80679.1"/>
    </source>
</evidence>
<dbReference type="EMBL" id="JNBS01005141">
    <property type="protein sequence ID" value="OQR80679.1"/>
    <property type="molecule type" value="Genomic_DNA"/>
</dbReference>
<reference evidence="1 2" key="1">
    <citation type="journal article" date="2014" name="Genome Biol. Evol.">
        <title>The secreted proteins of Achlya hypogyna and Thraustotheca clavata identify the ancestral oomycete secretome and reveal gene acquisitions by horizontal gene transfer.</title>
        <authorList>
            <person name="Misner I."/>
            <person name="Blouin N."/>
            <person name="Leonard G."/>
            <person name="Richards T.A."/>
            <person name="Lane C.E."/>
        </authorList>
    </citation>
    <scope>NUCLEOTIDE SEQUENCE [LARGE SCALE GENOMIC DNA]</scope>
    <source>
        <strain evidence="1 2">ATCC 34112</strain>
    </source>
</reference>
<accession>A0A1V9Y4N6</accession>
<gene>
    <name evidence="1" type="ORF">THRCLA_11951</name>
</gene>
<dbReference type="Proteomes" id="UP000243217">
    <property type="component" value="Unassembled WGS sequence"/>
</dbReference>
<keyword evidence="2" id="KW-1185">Reference proteome</keyword>
<feature type="non-terminal residue" evidence="1">
    <location>
        <position position="201"/>
    </location>
</feature>
<name>A0A1V9Y4N6_9STRA</name>